<dbReference type="InterPro" id="IPR036942">
    <property type="entry name" value="Beta-barrel_TonB_sf"/>
</dbReference>
<organism evidence="13 14">
    <name type="scientific">Aliikangiella maris</name>
    <dbReference type="NCBI Taxonomy" id="3162458"/>
    <lineage>
        <taxon>Bacteria</taxon>
        <taxon>Pseudomonadati</taxon>
        <taxon>Pseudomonadota</taxon>
        <taxon>Gammaproteobacteria</taxon>
        <taxon>Oceanospirillales</taxon>
        <taxon>Pleioneaceae</taxon>
        <taxon>Aliikangiella</taxon>
    </lineage>
</organism>
<evidence type="ECO:0000256" key="1">
    <source>
        <dbReference type="ARBA" id="ARBA00004571"/>
    </source>
</evidence>
<feature type="domain" description="TonB-dependent receptor plug" evidence="12">
    <location>
        <begin position="54"/>
        <end position="172"/>
    </location>
</feature>
<evidence type="ECO:0000259" key="11">
    <source>
        <dbReference type="Pfam" id="PF00593"/>
    </source>
</evidence>
<dbReference type="EMBL" id="JBEVCJ010000007">
    <property type="protein sequence ID" value="MET1255092.1"/>
    <property type="molecule type" value="Genomic_DNA"/>
</dbReference>
<protein>
    <submittedName>
        <fullName evidence="13">TonB-dependent receptor</fullName>
    </submittedName>
</protein>
<accession>A0ABV2BT33</accession>
<feature type="chain" id="PRO_5045453773" evidence="10">
    <location>
        <begin position="30"/>
        <end position="867"/>
    </location>
</feature>
<keyword evidence="5 9" id="KW-0798">TonB box</keyword>
<dbReference type="CDD" id="cd01347">
    <property type="entry name" value="ligand_gated_channel"/>
    <property type="match status" value="1"/>
</dbReference>
<evidence type="ECO:0000256" key="5">
    <source>
        <dbReference type="ARBA" id="ARBA00023077"/>
    </source>
</evidence>
<evidence type="ECO:0000256" key="7">
    <source>
        <dbReference type="ARBA" id="ARBA00023237"/>
    </source>
</evidence>
<evidence type="ECO:0000256" key="6">
    <source>
        <dbReference type="ARBA" id="ARBA00023136"/>
    </source>
</evidence>
<dbReference type="SUPFAM" id="SSF56935">
    <property type="entry name" value="Porins"/>
    <property type="match status" value="1"/>
</dbReference>
<dbReference type="PANTHER" id="PTHR47234">
    <property type="match status" value="1"/>
</dbReference>
<name>A0ABV2BT33_9GAMM</name>
<evidence type="ECO:0000256" key="4">
    <source>
        <dbReference type="ARBA" id="ARBA00022692"/>
    </source>
</evidence>
<dbReference type="RefSeq" id="WP_353895678.1">
    <property type="nucleotide sequence ID" value="NZ_JBEVCJ010000007.1"/>
</dbReference>
<feature type="domain" description="TonB-dependent receptor-like beta-barrel" evidence="11">
    <location>
        <begin position="372"/>
        <end position="828"/>
    </location>
</feature>
<evidence type="ECO:0000256" key="10">
    <source>
        <dbReference type="SAM" id="SignalP"/>
    </source>
</evidence>
<dbReference type="Pfam" id="PF07715">
    <property type="entry name" value="Plug"/>
    <property type="match status" value="1"/>
</dbReference>
<proteinExistence type="inferred from homology"/>
<keyword evidence="10" id="KW-0732">Signal</keyword>
<dbReference type="InterPro" id="IPR037066">
    <property type="entry name" value="Plug_dom_sf"/>
</dbReference>
<evidence type="ECO:0000313" key="13">
    <source>
        <dbReference type="EMBL" id="MET1255092.1"/>
    </source>
</evidence>
<dbReference type="Pfam" id="PF00593">
    <property type="entry name" value="TonB_dep_Rec_b-barrel"/>
    <property type="match status" value="1"/>
</dbReference>
<dbReference type="PANTHER" id="PTHR47234:SF2">
    <property type="entry name" value="TONB-DEPENDENT RECEPTOR"/>
    <property type="match status" value="1"/>
</dbReference>
<keyword evidence="6 8" id="KW-0472">Membrane</keyword>
<keyword evidence="2 8" id="KW-0813">Transport</keyword>
<evidence type="ECO:0000256" key="9">
    <source>
        <dbReference type="RuleBase" id="RU003357"/>
    </source>
</evidence>
<sequence length="867" mass="94282">MKTKFKLNILNLALAGTLTASLLPLTTNAAEDGENQEEQKVTIVGSHIKRSNIEGPAPVQVIDREAIVGSGQTTLQQLFERLPSSGAGSFSTRGNSQDSTGNGGAAISLRGFGADATLVLINGRRANISAFAEGIVNNFVDLNSIPLSAIERVDILKDGASAIYGSDAVSGVVNIVLRKDFVGSEVTVGYGSTTKSSSDERSLNAIFGFGNSQSNGTLILDYFSTSELRNSDRGRLGSADQSANGGYDLRSSRGFPGRYVLEGDTDPTIDPNCPPERAAGQTCVFDYGPYGFLIPDMERAGAMFLYNSEIKPNLDLYFEISAQRNTSQAGGAPTPLDADAGLTVPASHPNNPFGVNLAIDRHRTVDAGNRVWDIQSDSLRFVSGLTGFVGDYEWDVSFTKARSLSLQTGDRTQGWVRTDFLQREIDAGRYNPFGGTVNSPEVIDAITTSLIRRGESRLSAFEGSITGDLFELESGNSVAMAAGFEYRDESVIDQPDDQFQRGLIFGTESVSAQAKRNHWSVYTEFAIPLADNIEMQLAGRYDDYEFAGTSTNPKVGIHWNVNDDLAVRASWGTGFRAPSLAQIGLGPSQESRFFVDPYCSQVPACVANAGAATDLTVNLGGNPNLEPEESESYNLGIVWDVTDDFNLSFDYWDITQDKKIDEASVGEATLLFCNPSAMVPGLCVRNPQTNELLQVSSTYVNIASQEATGFDITANYKMDLADMGQLKIGFDLAYLSNFEKDDLEYTGKYGYPEIRWSSTTEWKLGDWKTTATLSYIGEFEDQPDFDEDGTFDFANPNARTVDSWLTLDLQTSWDVNDSLNLSFGASNLLDEEVPFAAGDLNNDLYGYVQAVHDPRGRFVFTKATLRF</sequence>
<evidence type="ECO:0000259" key="12">
    <source>
        <dbReference type="Pfam" id="PF07715"/>
    </source>
</evidence>
<keyword evidence="4 8" id="KW-0812">Transmembrane</keyword>
<evidence type="ECO:0000256" key="3">
    <source>
        <dbReference type="ARBA" id="ARBA00022452"/>
    </source>
</evidence>
<gene>
    <name evidence="13" type="ORF">ABVT43_08145</name>
</gene>
<dbReference type="InterPro" id="IPR000531">
    <property type="entry name" value="Beta-barrel_TonB"/>
</dbReference>
<dbReference type="Gene3D" id="2.40.170.20">
    <property type="entry name" value="TonB-dependent receptor, beta-barrel domain"/>
    <property type="match status" value="1"/>
</dbReference>
<dbReference type="PROSITE" id="PS52016">
    <property type="entry name" value="TONB_DEPENDENT_REC_3"/>
    <property type="match status" value="1"/>
</dbReference>
<reference evidence="13 14" key="1">
    <citation type="submission" date="2024-06" db="EMBL/GenBank/DDBJ databases">
        <authorList>
            <person name="Li F."/>
        </authorList>
    </citation>
    <scope>NUCLEOTIDE SEQUENCE [LARGE SCALE GENOMIC DNA]</scope>
    <source>
        <strain evidence="13 14">GXAS 311</strain>
    </source>
</reference>
<feature type="signal peptide" evidence="10">
    <location>
        <begin position="1"/>
        <end position="29"/>
    </location>
</feature>
<dbReference type="Gene3D" id="2.170.130.10">
    <property type="entry name" value="TonB-dependent receptor, plug domain"/>
    <property type="match status" value="1"/>
</dbReference>
<dbReference type="Proteomes" id="UP001548189">
    <property type="component" value="Unassembled WGS sequence"/>
</dbReference>
<keyword evidence="7 8" id="KW-0998">Cell outer membrane</keyword>
<dbReference type="InterPro" id="IPR012910">
    <property type="entry name" value="Plug_dom"/>
</dbReference>
<comment type="caution">
    <text evidence="13">The sequence shown here is derived from an EMBL/GenBank/DDBJ whole genome shotgun (WGS) entry which is preliminary data.</text>
</comment>
<keyword evidence="13" id="KW-0675">Receptor</keyword>
<evidence type="ECO:0000256" key="8">
    <source>
        <dbReference type="PROSITE-ProRule" id="PRU01360"/>
    </source>
</evidence>
<comment type="subcellular location">
    <subcellularLocation>
        <location evidence="1 8">Cell outer membrane</location>
        <topology evidence="1 8">Multi-pass membrane protein</topology>
    </subcellularLocation>
</comment>
<keyword evidence="14" id="KW-1185">Reference proteome</keyword>
<evidence type="ECO:0000313" key="14">
    <source>
        <dbReference type="Proteomes" id="UP001548189"/>
    </source>
</evidence>
<dbReference type="InterPro" id="IPR039426">
    <property type="entry name" value="TonB-dep_rcpt-like"/>
</dbReference>
<evidence type="ECO:0000256" key="2">
    <source>
        <dbReference type="ARBA" id="ARBA00022448"/>
    </source>
</evidence>
<keyword evidence="3 8" id="KW-1134">Transmembrane beta strand</keyword>
<comment type="similarity">
    <text evidence="8 9">Belongs to the TonB-dependent receptor family.</text>
</comment>